<dbReference type="InterPro" id="IPR011006">
    <property type="entry name" value="CheY-like_superfamily"/>
</dbReference>
<dbReference type="RefSeq" id="WP_223274458.1">
    <property type="nucleotide sequence ID" value="NZ_BSTW01000023.1"/>
</dbReference>
<dbReference type="SMART" id="SM00421">
    <property type="entry name" value="HTH_LUXR"/>
    <property type="match status" value="1"/>
</dbReference>
<dbReference type="EMBL" id="CP090640">
    <property type="protein sequence ID" value="WFN16238.1"/>
    <property type="molecule type" value="Genomic_DNA"/>
</dbReference>
<dbReference type="InterPro" id="IPR001789">
    <property type="entry name" value="Sig_transdc_resp-reg_receiver"/>
</dbReference>
<feature type="modified residue" description="4-aspartylphosphate" evidence="5">
    <location>
        <position position="77"/>
    </location>
</feature>
<dbReference type="PANTHER" id="PTHR43214">
    <property type="entry name" value="TWO-COMPONENT RESPONSE REGULATOR"/>
    <property type="match status" value="1"/>
</dbReference>
<dbReference type="Proteomes" id="UP001220209">
    <property type="component" value="Chromosome 1"/>
</dbReference>
<dbReference type="PANTHER" id="PTHR43214:SF41">
    <property type="entry name" value="NITRATE_NITRITE RESPONSE REGULATOR PROTEIN NARP"/>
    <property type="match status" value="1"/>
</dbReference>
<dbReference type="Proteomes" id="UP001172109">
    <property type="component" value="Unassembled WGS sequence"/>
</dbReference>
<dbReference type="GeneID" id="93192532"/>
<dbReference type="EMBL" id="AP018358">
    <property type="protein sequence ID" value="BBA41646.1"/>
    <property type="molecule type" value="Genomic_DNA"/>
</dbReference>
<dbReference type="SMART" id="SM00448">
    <property type="entry name" value="REC"/>
    <property type="match status" value="1"/>
</dbReference>
<reference evidence="8" key="1">
    <citation type="journal article" date="2016" name="Biosci. Biotechnol. Biochem.">
        <title>Bioconversion of AHX to AOH by resting cells of Burkholderia contaminans CH-1.</title>
        <authorList>
            <person name="Choi J.H."/>
            <person name="Kikuchi A."/>
            <person name="Pumkaeo P."/>
            <person name="Hirai H."/>
            <person name="Tokuyama S."/>
            <person name="Kawagishi H."/>
        </authorList>
    </citation>
    <scope>NUCLEOTIDE SEQUENCE</scope>
    <source>
        <strain evidence="8">CH-1</strain>
    </source>
</reference>
<dbReference type="Gene3D" id="3.40.50.2300">
    <property type="match status" value="1"/>
</dbReference>
<proteinExistence type="predicted"/>
<dbReference type="GO" id="GO:0000160">
    <property type="term" value="P:phosphorelay signal transduction system"/>
    <property type="evidence" value="ECO:0007669"/>
    <property type="project" value="InterPro"/>
</dbReference>
<keyword evidence="4" id="KW-0804">Transcription</keyword>
<dbReference type="InterPro" id="IPR039420">
    <property type="entry name" value="WalR-like"/>
</dbReference>
<dbReference type="CDD" id="cd17535">
    <property type="entry name" value="REC_NarL-like"/>
    <property type="match status" value="1"/>
</dbReference>
<keyword evidence="3 8" id="KW-0238">DNA-binding</keyword>
<sequence>MPVPADSGPWVPRFCEGASKLDNKHRVLIVEDQHLLRVGLSHLVSELADYCIVGAASGGVEACHLAEKTRPDLVLMDLSMPGGSGFEAIATIKRNVPHARIIVLTVHHSEDDVNDAFAAGADGYVLKDSPFADLVREMRFVMQGKCVVSLDAYRARAGLHGVRDANAHKARLWSALTNRERTVLRLVVEGHTSRQVGECLKVSPKTVDKHRANLMRKLGIANLTGLVHFAIDIGVLALNDDDRV</sequence>
<reference evidence="10 11" key="3">
    <citation type="submission" date="2021-12" db="EMBL/GenBank/DDBJ databases">
        <title>Genomic and phenotypic characterization of three Burkholderia contaminans isolates recovered from different sources.</title>
        <authorList>
            <person name="Lopez De Volder A."/>
            <person name="Fan Y."/>
            <person name="Nunvar J."/>
            <person name="Herrera T."/>
            <person name="Timp W."/>
            <person name="Degrossi J."/>
        </authorList>
    </citation>
    <scope>NUCLEOTIDE SEQUENCE [LARGE SCALE GENOMIC DNA]</scope>
    <source>
        <strain evidence="10 11">LMG 23361</strain>
    </source>
</reference>
<dbReference type="InterPro" id="IPR016032">
    <property type="entry name" value="Sig_transdc_resp-reg_C-effctor"/>
</dbReference>
<dbReference type="SUPFAM" id="SSF46894">
    <property type="entry name" value="C-terminal effector domain of the bipartite response regulators"/>
    <property type="match status" value="1"/>
</dbReference>
<feature type="domain" description="Response regulatory" evidence="7">
    <location>
        <begin position="26"/>
        <end position="142"/>
    </location>
</feature>
<evidence type="ECO:0000256" key="5">
    <source>
        <dbReference type="PROSITE-ProRule" id="PRU00169"/>
    </source>
</evidence>
<dbReference type="Pfam" id="PF00072">
    <property type="entry name" value="Response_reg"/>
    <property type="match status" value="1"/>
</dbReference>
<dbReference type="SUPFAM" id="SSF52172">
    <property type="entry name" value="CheY-like"/>
    <property type="match status" value="1"/>
</dbReference>
<evidence type="ECO:0000259" key="6">
    <source>
        <dbReference type="PROSITE" id="PS50043"/>
    </source>
</evidence>
<dbReference type="EMBL" id="JAUJQS010000006">
    <property type="protein sequence ID" value="MDN7564985.1"/>
    <property type="molecule type" value="Genomic_DNA"/>
</dbReference>
<reference evidence="8" key="2">
    <citation type="journal article" date="2017" name="Genome Announc.">
        <title>High-Quality Draft Genome Sequence of Burkholderia contaminans CH-1, a Gram-Negative Bacterium That Metabolizes 2-Azahypoxanthine, a Plant Growth-Regulating Compound.</title>
        <authorList>
            <person name="Choi J.-H."/>
            <person name="Sugiura H."/>
            <person name="Moriuchi R."/>
            <person name="Kawagishi H."/>
            <person name="Dohra H."/>
        </authorList>
    </citation>
    <scope>NUCLEOTIDE SEQUENCE</scope>
    <source>
        <strain evidence="8">CH-1</strain>
    </source>
</reference>
<name>A0A250LAQ8_9BURK</name>
<evidence type="ECO:0000256" key="4">
    <source>
        <dbReference type="ARBA" id="ARBA00023163"/>
    </source>
</evidence>
<gene>
    <name evidence="8" type="ORF">BCCH1_41120</name>
    <name evidence="10" type="ORF">LXE91_10930</name>
    <name evidence="9" type="ORF">QZM56_10800</name>
</gene>
<keyword evidence="1 5" id="KW-0597">Phosphoprotein</keyword>
<organism evidence="8">
    <name type="scientific">Burkholderia contaminans</name>
    <dbReference type="NCBI Taxonomy" id="488447"/>
    <lineage>
        <taxon>Bacteria</taxon>
        <taxon>Pseudomonadati</taxon>
        <taxon>Pseudomonadota</taxon>
        <taxon>Betaproteobacteria</taxon>
        <taxon>Burkholderiales</taxon>
        <taxon>Burkholderiaceae</taxon>
        <taxon>Burkholderia</taxon>
        <taxon>Burkholderia cepacia complex</taxon>
    </lineage>
</organism>
<accession>A0A250LAQ8</accession>
<dbReference type="InterPro" id="IPR058245">
    <property type="entry name" value="NreC/VraR/RcsB-like_REC"/>
</dbReference>
<dbReference type="GO" id="GO:0003677">
    <property type="term" value="F:DNA binding"/>
    <property type="evidence" value="ECO:0007669"/>
    <property type="project" value="UniProtKB-KW"/>
</dbReference>
<dbReference type="GO" id="GO:0006355">
    <property type="term" value="P:regulation of DNA-templated transcription"/>
    <property type="evidence" value="ECO:0007669"/>
    <property type="project" value="InterPro"/>
</dbReference>
<evidence type="ECO:0000256" key="1">
    <source>
        <dbReference type="ARBA" id="ARBA00022553"/>
    </source>
</evidence>
<evidence type="ECO:0000256" key="2">
    <source>
        <dbReference type="ARBA" id="ARBA00023015"/>
    </source>
</evidence>
<dbReference type="PROSITE" id="PS50110">
    <property type="entry name" value="RESPONSE_REGULATORY"/>
    <property type="match status" value="1"/>
</dbReference>
<dbReference type="Pfam" id="PF00196">
    <property type="entry name" value="GerE"/>
    <property type="match status" value="1"/>
</dbReference>
<evidence type="ECO:0000313" key="10">
    <source>
        <dbReference type="EMBL" id="WFN16238.1"/>
    </source>
</evidence>
<dbReference type="InterPro" id="IPR000792">
    <property type="entry name" value="Tscrpt_reg_LuxR_C"/>
</dbReference>
<keyword evidence="2" id="KW-0805">Transcription regulation</keyword>
<evidence type="ECO:0000313" key="8">
    <source>
        <dbReference type="EMBL" id="BBA41646.1"/>
    </source>
</evidence>
<reference evidence="9" key="4">
    <citation type="submission" date="2023-07" db="EMBL/GenBank/DDBJ databases">
        <title>A collection of bacterial strains from the Burkholderia cepacia Research Laboratory and Repository.</title>
        <authorList>
            <person name="Lipuma J."/>
            <person name="Spilker T."/>
            <person name="Caverly L."/>
        </authorList>
    </citation>
    <scope>NUCLEOTIDE SEQUENCE</scope>
    <source>
        <strain evidence="9">AU44979</strain>
    </source>
</reference>
<protein>
    <submittedName>
        <fullName evidence="8">DNA-binding response regulator</fullName>
    </submittedName>
    <submittedName>
        <fullName evidence="9">Response regulator transcription factor</fullName>
    </submittedName>
</protein>
<dbReference type="AlphaFoldDB" id="A0A250LAQ8"/>
<feature type="domain" description="HTH luxR-type" evidence="6">
    <location>
        <begin position="169"/>
        <end position="234"/>
    </location>
</feature>
<evidence type="ECO:0000256" key="3">
    <source>
        <dbReference type="ARBA" id="ARBA00023125"/>
    </source>
</evidence>
<evidence type="ECO:0000259" key="7">
    <source>
        <dbReference type="PROSITE" id="PS50110"/>
    </source>
</evidence>
<dbReference type="PRINTS" id="PR00038">
    <property type="entry name" value="HTHLUXR"/>
</dbReference>
<dbReference type="PROSITE" id="PS50043">
    <property type="entry name" value="HTH_LUXR_2"/>
    <property type="match status" value="1"/>
</dbReference>
<evidence type="ECO:0000313" key="11">
    <source>
        <dbReference type="Proteomes" id="UP001220209"/>
    </source>
</evidence>
<dbReference type="PROSITE" id="PS00622">
    <property type="entry name" value="HTH_LUXR_1"/>
    <property type="match status" value="1"/>
</dbReference>
<evidence type="ECO:0000313" key="9">
    <source>
        <dbReference type="EMBL" id="MDN7564985.1"/>
    </source>
</evidence>
<dbReference type="CDD" id="cd06170">
    <property type="entry name" value="LuxR_C_like"/>
    <property type="match status" value="1"/>
</dbReference>